<feature type="binding site" evidence="12">
    <location>
        <position position="126"/>
    </location>
    <ligand>
        <name>NAD(+)</name>
        <dbReference type="ChEBI" id="CHEBI:57540"/>
    </ligand>
</feature>
<reference evidence="13 14" key="1">
    <citation type="submission" date="2017-09" db="EMBL/GenBank/DDBJ databases">
        <title>Depth-based differentiation of microbial function through sediment-hosted aquifers and enrichment of novel symbionts in the deep terrestrial subsurface.</title>
        <authorList>
            <person name="Probst A.J."/>
            <person name="Ladd B."/>
            <person name="Jarett J.K."/>
            <person name="Geller-Mcgrath D.E."/>
            <person name="Sieber C.M."/>
            <person name="Emerson J.B."/>
            <person name="Anantharaman K."/>
            <person name="Thomas B.C."/>
            <person name="Malmstrom R."/>
            <person name="Stieglmeier M."/>
            <person name="Klingl A."/>
            <person name="Woyke T."/>
            <person name="Ryan C.M."/>
            <person name="Banfield J.F."/>
        </authorList>
    </citation>
    <scope>NUCLEOTIDE SEQUENCE [LARGE SCALE GENOMIC DNA]</scope>
    <source>
        <strain evidence="13">CG15_BIG_FIL_POST_REV_8_21_14_020_45_12</strain>
    </source>
</reference>
<comment type="caution">
    <text evidence="13">The sequence shown here is derived from an EMBL/GenBank/DDBJ whole genome shotgun (WGS) entry which is preliminary data.</text>
</comment>
<evidence type="ECO:0000256" key="12">
    <source>
        <dbReference type="PIRSR" id="PIRSR000112-3"/>
    </source>
</evidence>
<organism evidence="13 14">
    <name type="scientific">Candidatus Kerfeldbacteria bacterium CG15_BIG_FIL_POST_REV_8_21_14_020_45_12</name>
    <dbReference type="NCBI Taxonomy" id="2014247"/>
    <lineage>
        <taxon>Bacteria</taxon>
        <taxon>Candidatus Kerfeldiibacteriota</taxon>
    </lineage>
</organism>
<evidence type="ECO:0008006" key="15">
    <source>
        <dbReference type="Google" id="ProtNLM"/>
    </source>
</evidence>
<evidence type="ECO:0000256" key="3">
    <source>
        <dbReference type="ARBA" id="ARBA00022723"/>
    </source>
</evidence>
<name>A0A2M7H3H2_9BACT</name>
<keyword evidence="4" id="KW-0521">NADP</keyword>
<dbReference type="InterPro" id="IPR016205">
    <property type="entry name" value="Glycerol_DH"/>
</dbReference>
<protein>
    <recommendedName>
        <fullName evidence="15">Glycerol-1-phosphate dehydrogenase</fullName>
    </recommendedName>
</protein>
<evidence type="ECO:0000256" key="2">
    <source>
        <dbReference type="ARBA" id="ARBA00022516"/>
    </source>
</evidence>
<feature type="binding site" evidence="12">
    <location>
        <begin position="95"/>
        <end position="99"/>
    </location>
    <ligand>
        <name>NAD(+)</name>
        <dbReference type="ChEBI" id="CHEBI:57540"/>
    </ligand>
</feature>
<dbReference type="AlphaFoldDB" id="A0A2M7H3H2"/>
<feature type="binding site" evidence="10">
    <location>
        <position position="169"/>
    </location>
    <ligand>
        <name>glycerol</name>
        <dbReference type="ChEBI" id="CHEBI:17754"/>
    </ligand>
</feature>
<evidence type="ECO:0000256" key="6">
    <source>
        <dbReference type="ARBA" id="ARBA00023027"/>
    </source>
</evidence>
<dbReference type="SUPFAM" id="SSF56796">
    <property type="entry name" value="Dehydroquinate synthase-like"/>
    <property type="match status" value="1"/>
</dbReference>
<evidence type="ECO:0000256" key="4">
    <source>
        <dbReference type="ARBA" id="ARBA00022857"/>
    </source>
</evidence>
<keyword evidence="1" id="KW-0963">Cytoplasm</keyword>
<keyword evidence="9" id="KW-1208">Phospholipid metabolism</keyword>
<keyword evidence="3 10" id="KW-0479">Metal-binding</keyword>
<evidence type="ECO:0000256" key="1">
    <source>
        <dbReference type="ARBA" id="ARBA00022490"/>
    </source>
</evidence>
<dbReference type="Proteomes" id="UP000230292">
    <property type="component" value="Unassembled WGS sequence"/>
</dbReference>
<dbReference type="EMBL" id="PFGC01000041">
    <property type="protein sequence ID" value="PIW36759.1"/>
    <property type="molecule type" value="Genomic_DNA"/>
</dbReference>
<dbReference type="GO" id="GO:0016614">
    <property type="term" value="F:oxidoreductase activity, acting on CH-OH group of donors"/>
    <property type="evidence" value="ECO:0007669"/>
    <property type="project" value="InterPro"/>
</dbReference>
<evidence type="ECO:0000256" key="8">
    <source>
        <dbReference type="ARBA" id="ARBA00023209"/>
    </source>
</evidence>
<feature type="binding site" evidence="12">
    <location>
        <begin position="117"/>
        <end position="120"/>
    </location>
    <ligand>
        <name>NAD(+)</name>
        <dbReference type="ChEBI" id="CHEBI:57540"/>
    </ligand>
</feature>
<keyword evidence="6 12" id="KW-0520">NAD</keyword>
<keyword evidence="7" id="KW-0443">Lipid metabolism</keyword>
<dbReference type="PIRSF" id="PIRSF000112">
    <property type="entry name" value="Glycerol_dehydrogenase"/>
    <property type="match status" value="1"/>
</dbReference>
<keyword evidence="10" id="KW-0862">Zinc</keyword>
<keyword evidence="2" id="KW-0444">Lipid biosynthesis</keyword>
<evidence type="ECO:0000313" key="14">
    <source>
        <dbReference type="Proteomes" id="UP000230292"/>
    </source>
</evidence>
<comment type="cofactor">
    <cofactor evidence="10">
        <name>Zn(2+)</name>
        <dbReference type="ChEBI" id="CHEBI:29105"/>
    </cofactor>
    <text evidence="10">Binds 1 zinc ion per subunit.</text>
</comment>
<evidence type="ECO:0000256" key="5">
    <source>
        <dbReference type="ARBA" id="ARBA00023002"/>
    </source>
</evidence>
<dbReference type="Gene3D" id="1.20.1090.10">
    <property type="entry name" value="Dehydroquinate synthase-like - alpha domain"/>
    <property type="match status" value="1"/>
</dbReference>
<keyword evidence="8" id="KW-0594">Phospholipid biosynthesis</keyword>
<feature type="binding site" evidence="10">
    <location>
        <position position="267"/>
    </location>
    <ligand>
        <name>glycerol</name>
        <dbReference type="ChEBI" id="CHEBI:17754"/>
    </ligand>
</feature>
<evidence type="ECO:0000313" key="13">
    <source>
        <dbReference type="EMBL" id="PIW36759.1"/>
    </source>
</evidence>
<evidence type="ECO:0000256" key="11">
    <source>
        <dbReference type="PIRSR" id="PIRSR000112-2"/>
    </source>
</evidence>
<sequence length="360" mass="39155">MSVILRNIQIPLFIKIETGCLQNIRQILDEHHLHFQKPLVLSEEHILALGGNDVVNALGNPATVLMKENSIAAGDRLAKEIREKGNDLIVSVGGGRTLDLGKYAATKAGVNYISIPTSPSNDGICSPVAVLTDDDMTKSLPVNMPIGIFVDTSILTSAPIHNIRAGIGDLISNMSAINDWRLAYHDGKESMDDFAASIAFSAAQLIHETCRGVNINISDEAFLEKLVHGLILSGIAMNIAGNSRPCSGSEHEISHAIDALFPGRSIHGLQVSYGTLLGCFLRKEEDLLVDLVDFFARVELPATHQELGLTDDEMIDVFLKAPETRPERYTILEKLHITDRGAVAKLLNEYNAHIAELQGK</sequence>
<evidence type="ECO:0000256" key="9">
    <source>
        <dbReference type="ARBA" id="ARBA00023264"/>
    </source>
</evidence>
<proteinExistence type="predicted"/>
<accession>A0A2M7H3H2</accession>
<feature type="binding site" evidence="11">
    <location>
        <position position="122"/>
    </location>
    <ligand>
        <name>glycerol</name>
        <dbReference type="ChEBI" id="CHEBI:17754"/>
    </ligand>
</feature>
<evidence type="ECO:0000256" key="10">
    <source>
        <dbReference type="PIRSR" id="PIRSR000112-1"/>
    </source>
</evidence>
<dbReference type="PANTHER" id="PTHR43616:SF5">
    <property type="entry name" value="GLYCEROL DEHYDROGENASE 1"/>
    <property type="match status" value="1"/>
</dbReference>
<dbReference type="GO" id="GO:0046872">
    <property type="term" value="F:metal ion binding"/>
    <property type="evidence" value="ECO:0007669"/>
    <property type="project" value="UniProtKB-KW"/>
</dbReference>
<gene>
    <name evidence="13" type="ORF">COW24_03680</name>
</gene>
<dbReference type="PANTHER" id="PTHR43616">
    <property type="entry name" value="GLYCEROL DEHYDROGENASE"/>
    <property type="match status" value="1"/>
</dbReference>
<keyword evidence="5" id="KW-0560">Oxidoreductase</keyword>
<evidence type="ECO:0000256" key="7">
    <source>
        <dbReference type="ARBA" id="ARBA00023098"/>
    </source>
</evidence>
<feature type="binding site" evidence="10">
    <location>
        <position position="251"/>
    </location>
    <ligand>
        <name>glycerol</name>
        <dbReference type="ChEBI" id="CHEBI:17754"/>
    </ligand>
</feature>
<dbReference type="Pfam" id="PF13685">
    <property type="entry name" value="Fe-ADH_2"/>
    <property type="match status" value="1"/>
</dbReference>
<dbReference type="CDD" id="cd08174">
    <property type="entry name" value="G1PDH-like"/>
    <property type="match status" value="1"/>
</dbReference>
<dbReference type="Gene3D" id="3.40.50.1970">
    <property type="match status" value="1"/>
</dbReference>
<dbReference type="GO" id="GO:0008654">
    <property type="term" value="P:phospholipid biosynthetic process"/>
    <property type="evidence" value="ECO:0007669"/>
    <property type="project" value="UniProtKB-KW"/>
</dbReference>
<dbReference type="InterPro" id="IPR032837">
    <property type="entry name" value="G1PDH"/>
</dbReference>